<gene>
    <name evidence="2" type="ORF">BN1356_01036</name>
</gene>
<accession>A0A0E4H472</accession>
<dbReference type="Proteomes" id="UP000198604">
    <property type="component" value="Unassembled WGS sequence"/>
</dbReference>
<sequence>MQFSRFEKWVIASPIAIHFILPLALIQVDVFLDTTTKSILFALFALVFYPIFQGSSLKSRSSLISYLIVHLVTALIAIYVIYNDSALIYLYASLIVFALTVSFSMIFRKISSRR</sequence>
<feature type="transmembrane region" description="Helical" evidence="1">
    <location>
        <begin position="64"/>
        <end position="82"/>
    </location>
</feature>
<feature type="transmembrane region" description="Helical" evidence="1">
    <location>
        <begin position="9"/>
        <end position="28"/>
    </location>
</feature>
<dbReference type="RefSeq" id="WP_093650304.1">
    <property type="nucleotide sequence ID" value="NZ_CTEN01000002.1"/>
</dbReference>
<protein>
    <submittedName>
        <fullName evidence="2">Uncharacterized protein</fullName>
    </submittedName>
</protein>
<dbReference type="OrthoDB" id="9964755at2"/>
<keyword evidence="1" id="KW-0472">Membrane</keyword>
<feature type="transmembrane region" description="Helical" evidence="1">
    <location>
        <begin position="34"/>
        <end position="52"/>
    </location>
</feature>
<keyword evidence="3" id="KW-1185">Reference proteome</keyword>
<name>A0A0E4H472_9STRE</name>
<keyword evidence="1" id="KW-1133">Transmembrane helix</keyword>
<dbReference type="AlphaFoldDB" id="A0A0E4H472"/>
<feature type="transmembrane region" description="Helical" evidence="1">
    <location>
        <begin position="88"/>
        <end position="107"/>
    </location>
</feature>
<keyword evidence="1" id="KW-0812">Transmembrane</keyword>
<evidence type="ECO:0000256" key="1">
    <source>
        <dbReference type="SAM" id="Phobius"/>
    </source>
</evidence>
<reference evidence="3" key="1">
    <citation type="submission" date="2015-03" db="EMBL/GenBank/DDBJ databases">
        <authorList>
            <person name="Urmite Genomes"/>
        </authorList>
    </citation>
    <scope>NUCLEOTIDE SEQUENCE [LARGE SCALE GENOMIC DNA]</scope>
    <source>
        <strain evidence="3">FF10</strain>
    </source>
</reference>
<evidence type="ECO:0000313" key="2">
    <source>
        <dbReference type="EMBL" id="CQR24681.1"/>
    </source>
</evidence>
<proteinExistence type="predicted"/>
<organism evidence="2 3">
    <name type="scientific">Streptococcus varani</name>
    <dbReference type="NCBI Taxonomy" id="1608583"/>
    <lineage>
        <taxon>Bacteria</taxon>
        <taxon>Bacillati</taxon>
        <taxon>Bacillota</taxon>
        <taxon>Bacilli</taxon>
        <taxon>Lactobacillales</taxon>
        <taxon>Streptococcaceae</taxon>
        <taxon>Streptococcus</taxon>
    </lineage>
</organism>
<evidence type="ECO:0000313" key="3">
    <source>
        <dbReference type="Proteomes" id="UP000198604"/>
    </source>
</evidence>
<dbReference type="EMBL" id="CTEN01000002">
    <property type="protein sequence ID" value="CQR24681.1"/>
    <property type="molecule type" value="Genomic_DNA"/>
</dbReference>